<dbReference type="SUPFAM" id="SSF53756">
    <property type="entry name" value="UDP-Glycosyltransferase/glycogen phosphorylase"/>
    <property type="match status" value="1"/>
</dbReference>
<proteinExistence type="predicted"/>
<keyword evidence="4" id="KW-1185">Reference proteome</keyword>
<dbReference type="EMBL" id="VOHS01000024">
    <property type="protein sequence ID" value="TWV98748.1"/>
    <property type="molecule type" value="Genomic_DNA"/>
</dbReference>
<keyword evidence="2 3" id="KW-0808">Transferase</keyword>
<dbReference type="InterPro" id="IPR002201">
    <property type="entry name" value="Glyco_trans_9"/>
</dbReference>
<evidence type="ECO:0000313" key="4">
    <source>
        <dbReference type="Proteomes" id="UP000318815"/>
    </source>
</evidence>
<reference evidence="3 4" key="1">
    <citation type="submission" date="2019-08" db="EMBL/GenBank/DDBJ databases">
        <title>Whole genome sequencing of chitin degrading bacteria Chitinophaga pinensis YS16.</title>
        <authorList>
            <person name="Singh R.P."/>
            <person name="Manchanda G."/>
            <person name="Maurya I.K."/>
            <person name="Joshi N.K."/>
            <person name="Srivastava A.K."/>
        </authorList>
    </citation>
    <scope>NUCLEOTIDE SEQUENCE [LARGE SCALE GENOMIC DNA]</scope>
    <source>
        <strain evidence="3 4">YS-16</strain>
    </source>
</reference>
<protein>
    <submittedName>
        <fullName evidence="3">Glycosyltransferase family 9 protein</fullName>
    </submittedName>
</protein>
<sequence>MQTSVKKIAIFRALQLGDMLCSVPAFRALRTAFPEAHISLLGLPWAASFVERFHHYIDEFIHFPGYPGLPEQPIIPAQIPPFLTAMQEREFDLVLQMQGNGSVVNPMVALLGGRYTAGYWRREDGCPDAGLFLEYPESVSEVERHLLLMEYLDIPRQGTQLEFPITAKDMDEFNQLCLPLEAQEYLCVHPGSRGSWRQWPPHMFAAMADEFAEKGWKIILTGTKDERPLTEEVAGLMKHKSINTAGLTTLGSLGVLIKNARALLSNCTGVSHMAAAFETPSVVISMDGEPGRWAPLNKQLHYTIDWTSEPDYEIVLRQGMRLLEAT</sequence>
<dbReference type="InterPro" id="IPR051199">
    <property type="entry name" value="LPS_LOS_Heptosyltrfase"/>
</dbReference>
<dbReference type="GO" id="GO:0005829">
    <property type="term" value="C:cytosol"/>
    <property type="evidence" value="ECO:0007669"/>
    <property type="project" value="TreeGrafter"/>
</dbReference>
<dbReference type="RefSeq" id="WP_146306776.1">
    <property type="nucleotide sequence ID" value="NZ_VOHS01000024.1"/>
</dbReference>
<dbReference type="GO" id="GO:0008713">
    <property type="term" value="F:ADP-heptose-lipopolysaccharide heptosyltransferase activity"/>
    <property type="evidence" value="ECO:0007669"/>
    <property type="project" value="TreeGrafter"/>
</dbReference>
<accession>A0A5C6LSL0</accession>
<evidence type="ECO:0000313" key="3">
    <source>
        <dbReference type="EMBL" id="TWV98748.1"/>
    </source>
</evidence>
<organism evidence="3 4">
    <name type="scientific">Chitinophaga pinensis</name>
    <dbReference type="NCBI Taxonomy" id="79329"/>
    <lineage>
        <taxon>Bacteria</taxon>
        <taxon>Pseudomonadati</taxon>
        <taxon>Bacteroidota</taxon>
        <taxon>Chitinophagia</taxon>
        <taxon>Chitinophagales</taxon>
        <taxon>Chitinophagaceae</taxon>
        <taxon>Chitinophaga</taxon>
    </lineage>
</organism>
<dbReference type="AlphaFoldDB" id="A0A5C6LSL0"/>
<keyword evidence="1" id="KW-0328">Glycosyltransferase</keyword>
<dbReference type="Proteomes" id="UP000318815">
    <property type="component" value="Unassembled WGS sequence"/>
</dbReference>
<dbReference type="Pfam" id="PF01075">
    <property type="entry name" value="Glyco_transf_9"/>
    <property type="match status" value="1"/>
</dbReference>
<comment type="caution">
    <text evidence="3">The sequence shown here is derived from an EMBL/GenBank/DDBJ whole genome shotgun (WGS) entry which is preliminary data.</text>
</comment>
<dbReference type="CDD" id="cd03789">
    <property type="entry name" value="GT9_LPS_heptosyltransferase"/>
    <property type="match status" value="1"/>
</dbReference>
<name>A0A5C6LSL0_9BACT</name>
<evidence type="ECO:0000256" key="1">
    <source>
        <dbReference type="ARBA" id="ARBA00022676"/>
    </source>
</evidence>
<dbReference type="PANTHER" id="PTHR30160:SF1">
    <property type="entry name" value="LIPOPOLYSACCHARIDE 1,2-N-ACETYLGLUCOSAMINETRANSFERASE-RELATED"/>
    <property type="match status" value="1"/>
</dbReference>
<dbReference type="Gene3D" id="3.40.50.2000">
    <property type="entry name" value="Glycogen Phosphorylase B"/>
    <property type="match status" value="2"/>
</dbReference>
<dbReference type="OrthoDB" id="9797795at2"/>
<dbReference type="GO" id="GO:0009244">
    <property type="term" value="P:lipopolysaccharide core region biosynthetic process"/>
    <property type="evidence" value="ECO:0007669"/>
    <property type="project" value="TreeGrafter"/>
</dbReference>
<evidence type="ECO:0000256" key="2">
    <source>
        <dbReference type="ARBA" id="ARBA00022679"/>
    </source>
</evidence>
<gene>
    <name evidence="3" type="ORF">FEF09_20185</name>
</gene>
<dbReference type="PANTHER" id="PTHR30160">
    <property type="entry name" value="TETRAACYLDISACCHARIDE 4'-KINASE-RELATED"/>
    <property type="match status" value="1"/>
</dbReference>